<dbReference type="Proteomes" id="UP000199009">
    <property type="component" value="Chromosome I"/>
</dbReference>
<reference evidence="6 7" key="1">
    <citation type="submission" date="2016-10" db="EMBL/GenBank/DDBJ databases">
        <authorList>
            <person name="de Groot N.N."/>
        </authorList>
    </citation>
    <scope>NUCLEOTIDE SEQUENCE [LARGE SCALE GENOMIC DNA]</scope>
    <source>
        <strain evidence="6 7">DSM 23142</strain>
    </source>
</reference>
<evidence type="ECO:0000256" key="4">
    <source>
        <dbReference type="ARBA" id="ARBA00022679"/>
    </source>
</evidence>
<dbReference type="AlphaFoldDB" id="A0A1G8DH92"/>
<evidence type="ECO:0000256" key="2">
    <source>
        <dbReference type="ARBA" id="ARBA00006739"/>
    </source>
</evidence>
<keyword evidence="4 6" id="KW-0808">Transferase</keyword>
<dbReference type="PANTHER" id="PTHR43179:SF12">
    <property type="entry name" value="GALACTOFURANOSYLTRANSFERASE GLFT2"/>
    <property type="match status" value="1"/>
</dbReference>
<dbReference type="SUPFAM" id="SSF53448">
    <property type="entry name" value="Nucleotide-diphospho-sugar transferases"/>
    <property type="match status" value="1"/>
</dbReference>
<proteinExistence type="inferred from homology"/>
<comment type="pathway">
    <text evidence="1">Cell wall biogenesis; cell wall polysaccharide biosynthesis.</text>
</comment>
<keyword evidence="3" id="KW-0328">Glycosyltransferase</keyword>
<dbReference type="Pfam" id="PF02709">
    <property type="entry name" value="Glyco_transf_7C"/>
    <property type="match status" value="1"/>
</dbReference>
<organism evidence="6 7">
    <name type="scientific">Microbacterium pygmaeum</name>
    <dbReference type="NCBI Taxonomy" id="370764"/>
    <lineage>
        <taxon>Bacteria</taxon>
        <taxon>Bacillati</taxon>
        <taxon>Actinomycetota</taxon>
        <taxon>Actinomycetes</taxon>
        <taxon>Micrococcales</taxon>
        <taxon>Microbacteriaceae</taxon>
        <taxon>Microbacterium</taxon>
    </lineage>
</organism>
<protein>
    <submittedName>
        <fullName evidence="6">Glycosyltransferase, GT2 family</fullName>
    </submittedName>
</protein>
<accession>A0A1G8DH92</accession>
<sequence length="271" mass="28846">MSVVTLCSAPRVSHVRNQLAGLAAGHPATRTVVWMGDDEPADLDAERIIRLPPGEHGLRLAAARNAGASVAIADGADLLVFLDADCVPGAHMLGRYRAASAAHPDAVLCGPVTYLPAGTDAADQDTLAALTSPHPARPNPPDGEVLIASASEYPLFWSLSFALTAETWTRTGGFHDGYEGYGAEDTDFAFSLRRDGVPLVWVGGAHAYHQHHPTTSPPWQHLDDILRNGSLFAARWGGWPMTGWLNAFAEAGAVHWDGAQWRRTPDAAHSA</sequence>
<dbReference type="GO" id="GO:0016757">
    <property type="term" value="F:glycosyltransferase activity"/>
    <property type="evidence" value="ECO:0007669"/>
    <property type="project" value="UniProtKB-KW"/>
</dbReference>
<evidence type="ECO:0000313" key="7">
    <source>
        <dbReference type="Proteomes" id="UP000199009"/>
    </source>
</evidence>
<gene>
    <name evidence="6" type="ORF">SAMN04489810_3348</name>
</gene>
<comment type="similarity">
    <text evidence="2">Belongs to the glycosyltransferase 2 family.</text>
</comment>
<dbReference type="Gene3D" id="3.90.550.10">
    <property type="entry name" value="Spore Coat Polysaccharide Biosynthesis Protein SpsA, Chain A"/>
    <property type="match status" value="1"/>
</dbReference>
<dbReference type="InterPro" id="IPR029044">
    <property type="entry name" value="Nucleotide-diphossugar_trans"/>
</dbReference>
<dbReference type="PANTHER" id="PTHR43179">
    <property type="entry name" value="RHAMNOSYLTRANSFERASE WBBL"/>
    <property type="match status" value="1"/>
</dbReference>
<feature type="domain" description="Galactosyltransferase C-terminal" evidence="5">
    <location>
        <begin position="151"/>
        <end position="202"/>
    </location>
</feature>
<dbReference type="STRING" id="370764.SAMN04489810_3348"/>
<name>A0A1G8DH92_9MICO</name>
<dbReference type="EMBL" id="LT629692">
    <property type="protein sequence ID" value="SDH57068.1"/>
    <property type="molecule type" value="Genomic_DNA"/>
</dbReference>
<evidence type="ECO:0000259" key="5">
    <source>
        <dbReference type="Pfam" id="PF02709"/>
    </source>
</evidence>
<evidence type="ECO:0000256" key="1">
    <source>
        <dbReference type="ARBA" id="ARBA00004776"/>
    </source>
</evidence>
<keyword evidence="7" id="KW-1185">Reference proteome</keyword>
<dbReference type="InterPro" id="IPR027791">
    <property type="entry name" value="Galactosyl_T_C"/>
</dbReference>
<evidence type="ECO:0000256" key="3">
    <source>
        <dbReference type="ARBA" id="ARBA00022676"/>
    </source>
</evidence>
<evidence type="ECO:0000313" key="6">
    <source>
        <dbReference type="EMBL" id="SDH57068.1"/>
    </source>
</evidence>